<sequence>MMSLKFELFRADGTSDVWTIATPVHVGRQDPSCSEPASGPFEQNPRGHRLIVAAAINRDVPRYFFSVDDDDEGGIVVRNQHPQCELVPTLGGPISCNGSRRFVGSVELMIRERTTLRISNSQPTSDSSQLYRTLNSQPLDPMTISMQIGDDLATHAPDLGQGPGQGQEIVHLLQQVLPVIRESVTTDSFFRAAAFAAVRIAKLNRCIVRLFHGGEFDDRAEVFEDSTSGEAMSRLRQSAPEVSDTMINRVRKRGLTQIFDTASPGALEGASLANLSQAVAAPILDKDRRVVGVLYGDRWTDLSMRPFSDIEAKLVEILAGAVAAGMARQSEERQRSSMQVYFSDRVAKYIVDNESLLDAKETDVSVMFCDVRKFSSISKSLGPTGTVSFMQDVFTVLSECVERTDGVLINYIGDELIAMWGAPDSQPDHAFRSLSTAVSMFAGIEEIRDRWKDKVCEPIRIGIGVNSGTAAVGNTGSRIKFQYGVFGNVVNVASRLQSATKQFGVDCLVSSNTAGQTGDNFHTRNLATISVVGIPEDIIVHQLVTESSDNWQRLRSLYEAALDDYQAMRFADAIQKLGQVLRNDPSDEPSMRLLGLSVEQLRHPSENFSPVDSLTQK</sequence>
<dbReference type="SUPFAM" id="SSF55073">
    <property type="entry name" value="Nucleotide cyclase"/>
    <property type="match status" value="1"/>
</dbReference>
<dbReference type="PANTHER" id="PTHR43081:SF20">
    <property type="entry name" value="TWO-COMPONENT RESPONSE REGULATOR"/>
    <property type="match status" value="1"/>
</dbReference>
<dbReference type="GO" id="GO:0035556">
    <property type="term" value="P:intracellular signal transduction"/>
    <property type="evidence" value="ECO:0007669"/>
    <property type="project" value="InterPro"/>
</dbReference>
<dbReference type="EMBL" id="CP036261">
    <property type="protein sequence ID" value="QDS88146.1"/>
    <property type="molecule type" value="Genomic_DNA"/>
</dbReference>
<proteinExistence type="predicted"/>
<feature type="domain" description="Guanylate cyclase" evidence="1">
    <location>
        <begin position="365"/>
        <end position="497"/>
    </location>
</feature>
<protein>
    <submittedName>
        <fullName evidence="2">Adenylate cyclase 1</fullName>
        <ecNumber evidence="2">4.6.1.1</ecNumber>
    </submittedName>
</protein>
<dbReference type="Pfam" id="PF00211">
    <property type="entry name" value="Guanylate_cyc"/>
    <property type="match status" value="1"/>
</dbReference>
<dbReference type="InterPro" id="IPR029787">
    <property type="entry name" value="Nucleotide_cyclase"/>
</dbReference>
<evidence type="ECO:0000313" key="2">
    <source>
        <dbReference type="EMBL" id="QDS88146.1"/>
    </source>
</evidence>
<evidence type="ECO:0000313" key="3">
    <source>
        <dbReference type="Proteomes" id="UP000319557"/>
    </source>
</evidence>
<gene>
    <name evidence="2" type="primary">cyaA_2</name>
    <name evidence="2" type="ORF">EC9_23330</name>
</gene>
<dbReference type="SUPFAM" id="SSF55781">
    <property type="entry name" value="GAF domain-like"/>
    <property type="match status" value="1"/>
</dbReference>
<evidence type="ECO:0000259" key="1">
    <source>
        <dbReference type="PROSITE" id="PS50125"/>
    </source>
</evidence>
<dbReference type="InterPro" id="IPR001054">
    <property type="entry name" value="A/G_cyclase"/>
</dbReference>
<keyword evidence="2" id="KW-0456">Lyase</keyword>
<reference evidence="2 3" key="1">
    <citation type="submission" date="2019-02" db="EMBL/GenBank/DDBJ databases">
        <title>Deep-cultivation of Planctomycetes and their phenomic and genomic characterization uncovers novel biology.</title>
        <authorList>
            <person name="Wiegand S."/>
            <person name="Jogler M."/>
            <person name="Boedeker C."/>
            <person name="Pinto D."/>
            <person name="Vollmers J."/>
            <person name="Rivas-Marin E."/>
            <person name="Kohn T."/>
            <person name="Peeters S.H."/>
            <person name="Heuer A."/>
            <person name="Rast P."/>
            <person name="Oberbeckmann S."/>
            <person name="Bunk B."/>
            <person name="Jeske O."/>
            <person name="Meyerdierks A."/>
            <person name="Storesund J.E."/>
            <person name="Kallscheuer N."/>
            <person name="Luecker S."/>
            <person name="Lage O.M."/>
            <person name="Pohl T."/>
            <person name="Merkel B.J."/>
            <person name="Hornburger P."/>
            <person name="Mueller R.-W."/>
            <person name="Bruemmer F."/>
            <person name="Labrenz M."/>
            <person name="Spormann A.M."/>
            <person name="Op den Camp H."/>
            <person name="Overmann J."/>
            <person name="Amann R."/>
            <person name="Jetten M.S.M."/>
            <person name="Mascher T."/>
            <person name="Medema M.H."/>
            <person name="Devos D.P."/>
            <person name="Kaster A.-K."/>
            <person name="Ovreas L."/>
            <person name="Rohde M."/>
            <person name="Galperin M.Y."/>
            <person name="Jogler C."/>
        </authorList>
    </citation>
    <scope>NUCLEOTIDE SEQUENCE [LARGE SCALE GENOMIC DNA]</scope>
    <source>
        <strain evidence="2 3">EC9</strain>
    </source>
</reference>
<dbReference type="KEGG" id="ruv:EC9_23330"/>
<dbReference type="RefSeq" id="WP_145345134.1">
    <property type="nucleotide sequence ID" value="NZ_CP036261.1"/>
</dbReference>
<organism evidence="2 3">
    <name type="scientific">Rosistilla ulvae</name>
    <dbReference type="NCBI Taxonomy" id="1930277"/>
    <lineage>
        <taxon>Bacteria</taxon>
        <taxon>Pseudomonadati</taxon>
        <taxon>Planctomycetota</taxon>
        <taxon>Planctomycetia</taxon>
        <taxon>Pirellulales</taxon>
        <taxon>Pirellulaceae</taxon>
        <taxon>Rosistilla</taxon>
    </lineage>
</organism>
<name>A0A517LZU7_9BACT</name>
<dbReference type="PROSITE" id="PS50125">
    <property type="entry name" value="GUANYLATE_CYCLASE_2"/>
    <property type="match status" value="1"/>
</dbReference>
<dbReference type="Proteomes" id="UP000319557">
    <property type="component" value="Chromosome"/>
</dbReference>
<dbReference type="AlphaFoldDB" id="A0A517LZU7"/>
<dbReference type="SMART" id="SM00044">
    <property type="entry name" value="CYCc"/>
    <property type="match status" value="1"/>
</dbReference>
<dbReference type="InterPro" id="IPR050697">
    <property type="entry name" value="Adenylyl/Guanylyl_Cyclase_3/4"/>
</dbReference>
<dbReference type="GO" id="GO:0006171">
    <property type="term" value="P:cAMP biosynthetic process"/>
    <property type="evidence" value="ECO:0007669"/>
    <property type="project" value="TreeGrafter"/>
</dbReference>
<dbReference type="Gene3D" id="3.30.70.1230">
    <property type="entry name" value="Nucleotide cyclase"/>
    <property type="match status" value="1"/>
</dbReference>
<dbReference type="PANTHER" id="PTHR43081">
    <property type="entry name" value="ADENYLATE CYCLASE, TERMINAL-DIFFERENTIATION SPECIFIC-RELATED"/>
    <property type="match status" value="1"/>
</dbReference>
<dbReference type="Gene3D" id="3.30.450.40">
    <property type="match status" value="1"/>
</dbReference>
<dbReference type="OrthoDB" id="9806704at2"/>
<dbReference type="InterPro" id="IPR029016">
    <property type="entry name" value="GAF-like_dom_sf"/>
</dbReference>
<accession>A0A517LZU7</accession>
<keyword evidence="3" id="KW-1185">Reference proteome</keyword>
<dbReference type="EC" id="4.6.1.1" evidence="2"/>
<dbReference type="GO" id="GO:0004016">
    <property type="term" value="F:adenylate cyclase activity"/>
    <property type="evidence" value="ECO:0007669"/>
    <property type="project" value="UniProtKB-EC"/>
</dbReference>
<dbReference type="CDD" id="cd07302">
    <property type="entry name" value="CHD"/>
    <property type="match status" value="1"/>
</dbReference>